<dbReference type="PANTHER" id="PTHR16156">
    <property type="entry name" value="AFTIPHILIN A-RELATED"/>
    <property type="match status" value="1"/>
</dbReference>
<dbReference type="Ensembl" id="ENSACAT00000027105.3">
    <property type="protein sequence ID" value="ENSACAP00000018011.3"/>
    <property type="gene ID" value="ENSACAG00000025647.3"/>
</dbReference>
<reference evidence="3 4" key="1">
    <citation type="submission" date="2009-12" db="EMBL/GenBank/DDBJ databases">
        <title>The Genome Sequence of Anolis carolinensis (Green Anole Lizard).</title>
        <authorList>
            <consortium name="The Genome Sequencing Platform"/>
            <person name="Di Palma F."/>
            <person name="Alfoldi J."/>
            <person name="Heiman D."/>
            <person name="Young S."/>
            <person name="Grabherr M."/>
            <person name="Johnson J."/>
            <person name="Lander E.S."/>
            <person name="Lindblad-Toh K."/>
        </authorList>
    </citation>
    <scope>NUCLEOTIDE SEQUENCE [LARGE SCALE GENOMIC DNA]</scope>
    <source>
        <strain evidence="3 4">JBL SC #1</strain>
    </source>
</reference>
<evidence type="ECO:0000313" key="4">
    <source>
        <dbReference type="Proteomes" id="UP000001646"/>
    </source>
</evidence>
<accession>G1KUU2</accession>
<feature type="domain" description="Aftiphilin clathrin-binding box" evidence="2">
    <location>
        <begin position="207"/>
        <end position="285"/>
    </location>
</feature>
<dbReference type="OrthoDB" id="9894316at2759"/>
<dbReference type="InterPro" id="IPR046359">
    <property type="entry name" value="Aftin-like"/>
</dbReference>
<dbReference type="CTD" id="122616"/>
<evidence type="ECO:0000313" key="3">
    <source>
        <dbReference type="Ensembl" id="ENSACAP00000018011.3"/>
    </source>
</evidence>
<dbReference type="Pfam" id="PF15045">
    <property type="entry name" value="Clathrin_bdg"/>
    <property type="match status" value="1"/>
</dbReference>
<dbReference type="GeneID" id="100555899"/>
<gene>
    <name evidence="3" type="primary">clba1</name>
</gene>
<dbReference type="PANTHER" id="PTHR16156:SF7">
    <property type="entry name" value="CLATHRIN BINDING BOX OF AFTIPHILIN CONTAINING 1"/>
    <property type="match status" value="1"/>
</dbReference>
<dbReference type="STRING" id="28377.ENSACAP00000018011"/>
<dbReference type="GeneTree" id="ENSGT00940000154186"/>
<dbReference type="AlphaFoldDB" id="G1KUU2"/>
<proteinExistence type="predicted"/>
<name>G1KUU2_ANOCA</name>
<protein>
    <recommendedName>
        <fullName evidence="2">Aftiphilin clathrin-binding box domain-containing protein</fullName>
    </recommendedName>
</protein>
<dbReference type="RefSeq" id="XP_003214339.1">
    <property type="nucleotide sequence ID" value="XM_003214291.4"/>
</dbReference>
<dbReference type="HOGENOM" id="CLU_071310_1_0_1"/>
<dbReference type="InterPro" id="IPR029205">
    <property type="entry name" value="Clathrin-bd"/>
</dbReference>
<dbReference type="GO" id="GO:0032588">
    <property type="term" value="C:trans-Golgi network membrane"/>
    <property type="evidence" value="ECO:0000318"/>
    <property type="project" value="GO_Central"/>
</dbReference>
<reference evidence="3" key="2">
    <citation type="submission" date="2025-08" db="UniProtKB">
        <authorList>
            <consortium name="Ensembl"/>
        </authorList>
    </citation>
    <scope>IDENTIFICATION</scope>
</reference>
<feature type="region of interest" description="Disordered" evidence="1">
    <location>
        <begin position="61"/>
        <end position="86"/>
    </location>
</feature>
<dbReference type="eggNOG" id="ENOG502SPS5">
    <property type="taxonomic scope" value="Eukaryota"/>
</dbReference>
<feature type="compositionally biased region" description="Polar residues" evidence="1">
    <location>
        <begin position="13"/>
        <end position="22"/>
    </location>
</feature>
<dbReference type="KEGG" id="acs:100555899"/>
<dbReference type="InParanoid" id="G1KUU2"/>
<feature type="region of interest" description="Disordered" evidence="1">
    <location>
        <begin position="1"/>
        <end position="32"/>
    </location>
</feature>
<organism evidence="3 4">
    <name type="scientific">Anolis carolinensis</name>
    <name type="common">Green anole</name>
    <name type="synonym">American chameleon</name>
    <dbReference type="NCBI Taxonomy" id="28377"/>
    <lineage>
        <taxon>Eukaryota</taxon>
        <taxon>Metazoa</taxon>
        <taxon>Chordata</taxon>
        <taxon>Craniata</taxon>
        <taxon>Vertebrata</taxon>
        <taxon>Euteleostomi</taxon>
        <taxon>Lepidosauria</taxon>
        <taxon>Squamata</taxon>
        <taxon>Bifurcata</taxon>
        <taxon>Unidentata</taxon>
        <taxon>Episquamata</taxon>
        <taxon>Toxicofera</taxon>
        <taxon>Iguania</taxon>
        <taxon>Dactyloidae</taxon>
        <taxon>Anolis</taxon>
    </lineage>
</organism>
<sequence length="340" mass="38098">MQGQNLAEMHSSEVLSEQSYSQDLPAETSAAVHNSDKADEYCVKQAGNLDESFEVEKFQISFPNNQNGNGDVHETSPETSYDTSVVESNSSWGDFEAFSEVNISNSPESLGKLSEKQVCMNGVDLNHKCTATSWTQCFSQMARHHRKETSTNIMAASTTEDVIKLSFPDIPVPQFLEKISSLEQILYTETENTEPPECTEQQLCIDSADVWKTLTSCSNLSSLKCRRNESRHQENLLAVLGIDVHQKALPEGEDDILEETCIKENEDSSVDQCNGNMCKSLIQTKLSVSPDARKNHLFTYNLFVKKTPSTGIMQYITVPQKKRIFTTQSLRMKMFSSNIC</sequence>
<dbReference type="GO" id="GO:0030276">
    <property type="term" value="F:clathrin binding"/>
    <property type="evidence" value="ECO:0000318"/>
    <property type="project" value="GO_Central"/>
</dbReference>
<feature type="compositionally biased region" description="Polar residues" evidence="1">
    <location>
        <begin position="77"/>
        <end position="86"/>
    </location>
</feature>
<evidence type="ECO:0000256" key="1">
    <source>
        <dbReference type="SAM" id="MobiDB-lite"/>
    </source>
</evidence>
<keyword evidence="4" id="KW-1185">Reference proteome</keyword>
<reference evidence="3" key="3">
    <citation type="submission" date="2025-09" db="UniProtKB">
        <authorList>
            <consortium name="Ensembl"/>
        </authorList>
    </citation>
    <scope>IDENTIFICATION</scope>
</reference>
<dbReference type="Proteomes" id="UP000001646">
    <property type="component" value="Chromosome 1"/>
</dbReference>
<dbReference type="GO" id="GO:0030121">
    <property type="term" value="C:AP-1 adaptor complex"/>
    <property type="evidence" value="ECO:0000318"/>
    <property type="project" value="GO_Central"/>
</dbReference>
<dbReference type="Bgee" id="ENSACAG00000025647">
    <property type="expression patterns" value="Expressed in dewlap and 13 other cell types or tissues"/>
</dbReference>
<evidence type="ECO:0000259" key="2">
    <source>
        <dbReference type="Pfam" id="PF15045"/>
    </source>
</evidence>